<protein>
    <recommendedName>
        <fullName evidence="6">Sulfurtransferase</fullName>
    </recommendedName>
</protein>
<keyword evidence="9" id="KW-1185">Reference proteome</keyword>
<dbReference type="Proteomes" id="UP000321249">
    <property type="component" value="Unassembled WGS sequence"/>
</dbReference>
<dbReference type="OrthoDB" id="9781034at2"/>
<dbReference type="RefSeq" id="WP_147042359.1">
    <property type="nucleotide sequence ID" value="NZ_BAABIR010000002.1"/>
</dbReference>
<dbReference type="GO" id="GO:0016784">
    <property type="term" value="F:3-mercaptopyruvate sulfurtransferase activity"/>
    <property type="evidence" value="ECO:0007669"/>
    <property type="project" value="UniProtKB-EC"/>
</dbReference>
<evidence type="ECO:0000259" key="7">
    <source>
        <dbReference type="PROSITE" id="PS50206"/>
    </source>
</evidence>
<dbReference type="EMBL" id="VOQQ01000001">
    <property type="protein sequence ID" value="TXC62963.1"/>
    <property type="molecule type" value="Genomic_DNA"/>
</dbReference>
<dbReference type="CDD" id="cd01448">
    <property type="entry name" value="TST_Repeat_1"/>
    <property type="match status" value="1"/>
</dbReference>
<accession>A0A5C6TRI1</accession>
<evidence type="ECO:0000256" key="4">
    <source>
        <dbReference type="ARBA" id="ARBA00022737"/>
    </source>
</evidence>
<reference evidence="8 9" key="1">
    <citation type="journal article" date="2015" name="J. Microbiol.">
        <title>Sphingosinicella ginsenosidimutans sp. nov., with ginsenoside converting activity.</title>
        <authorList>
            <person name="Kim J.K."/>
            <person name="Kang M.S."/>
            <person name="Park S.C."/>
            <person name="Kim K.M."/>
            <person name="Choi K."/>
            <person name="Yoon M.H."/>
            <person name="Im W.T."/>
        </authorList>
    </citation>
    <scope>NUCLEOTIDE SEQUENCE [LARGE SCALE GENOMIC DNA]</scope>
    <source>
        <strain evidence="8 9">BS-11</strain>
    </source>
</reference>
<dbReference type="GO" id="GO:0005737">
    <property type="term" value="C:cytoplasm"/>
    <property type="evidence" value="ECO:0007669"/>
    <property type="project" value="UniProtKB-SubCell"/>
</dbReference>
<keyword evidence="3 6" id="KW-0808">Transferase</keyword>
<dbReference type="SUPFAM" id="SSF52821">
    <property type="entry name" value="Rhodanese/Cell cycle control phosphatase"/>
    <property type="match status" value="2"/>
</dbReference>
<proteinExistence type="predicted"/>
<dbReference type="SMART" id="SM00450">
    <property type="entry name" value="RHOD"/>
    <property type="match status" value="2"/>
</dbReference>
<keyword evidence="8" id="KW-0670">Pyruvate</keyword>
<organism evidence="8 9">
    <name type="scientific">Allosphingosinicella ginsenosidimutans</name>
    <dbReference type="NCBI Taxonomy" id="1176539"/>
    <lineage>
        <taxon>Bacteria</taxon>
        <taxon>Pseudomonadati</taxon>
        <taxon>Pseudomonadota</taxon>
        <taxon>Alphaproteobacteria</taxon>
        <taxon>Sphingomonadales</taxon>
        <taxon>Sphingomonadaceae</taxon>
        <taxon>Allosphingosinicella</taxon>
    </lineage>
</organism>
<evidence type="ECO:0000256" key="2">
    <source>
        <dbReference type="ARBA" id="ARBA00022490"/>
    </source>
</evidence>
<dbReference type="PROSITE" id="PS50206">
    <property type="entry name" value="RHODANESE_3"/>
    <property type="match status" value="2"/>
</dbReference>
<dbReference type="FunFam" id="3.40.250.10:FF:000001">
    <property type="entry name" value="Sulfurtransferase"/>
    <property type="match status" value="1"/>
</dbReference>
<dbReference type="PANTHER" id="PTHR11364">
    <property type="entry name" value="THIOSULFATE SULFERTANSFERASE"/>
    <property type="match status" value="1"/>
</dbReference>
<dbReference type="CDD" id="cd01449">
    <property type="entry name" value="TST_Repeat_2"/>
    <property type="match status" value="1"/>
</dbReference>
<dbReference type="NCBIfam" id="NF008557">
    <property type="entry name" value="PRK11493.1"/>
    <property type="match status" value="1"/>
</dbReference>
<evidence type="ECO:0000313" key="9">
    <source>
        <dbReference type="Proteomes" id="UP000321249"/>
    </source>
</evidence>
<dbReference type="PROSITE" id="PS00683">
    <property type="entry name" value="RHODANESE_2"/>
    <property type="match status" value="1"/>
</dbReference>
<keyword evidence="4" id="KW-0677">Repeat</keyword>
<gene>
    <name evidence="8" type="primary">sseA</name>
    <name evidence="8" type="ORF">FRZ32_04335</name>
</gene>
<dbReference type="GO" id="GO:0004792">
    <property type="term" value="F:thiosulfate-cyanide sulfurtransferase activity"/>
    <property type="evidence" value="ECO:0007669"/>
    <property type="project" value="InterPro"/>
</dbReference>
<dbReference type="AlphaFoldDB" id="A0A5C6TRI1"/>
<dbReference type="PROSITE" id="PS00380">
    <property type="entry name" value="RHODANESE_1"/>
    <property type="match status" value="1"/>
</dbReference>
<dbReference type="InterPro" id="IPR001763">
    <property type="entry name" value="Rhodanese-like_dom"/>
</dbReference>
<evidence type="ECO:0000313" key="8">
    <source>
        <dbReference type="EMBL" id="TXC62963.1"/>
    </source>
</evidence>
<dbReference type="FunFam" id="3.40.250.10:FF:000015">
    <property type="entry name" value="Sulfurtransferase"/>
    <property type="match status" value="1"/>
</dbReference>
<name>A0A5C6TRI1_9SPHN</name>
<comment type="caution">
    <text evidence="8">The sequence shown here is derived from an EMBL/GenBank/DDBJ whole genome shotgun (WGS) entry which is preliminary data.</text>
</comment>
<evidence type="ECO:0000256" key="1">
    <source>
        <dbReference type="ARBA" id="ARBA00004496"/>
    </source>
</evidence>
<dbReference type="InterPro" id="IPR045078">
    <property type="entry name" value="TST/MPST-like"/>
</dbReference>
<comment type="catalytic activity">
    <reaction evidence="5">
        <text>2-oxo-3-sulfanylpropanoate + [thioredoxin]-dithiol = [thioredoxin]-disulfide + hydrogen sulfide + pyruvate + H(+)</text>
        <dbReference type="Rhea" id="RHEA:21740"/>
        <dbReference type="Rhea" id="RHEA-COMP:10698"/>
        <dbReference type="Rhea" id="RHEA-COMP:10700"/>
        <dbReference type="ChEBI" id="CHEBI:15361"/>
        <dbReference type="ChEBI" id="CHEBI:15378"/>
        <dbReference type="ChEBI" id="CHEBI:29919"/>
        <dbReference type="ChEBI" id="CHEBI:29950"/>
        <dbReference type="ChEBI" id="CHEBI:50058"/>
        <dbReference type="ChEBI" id="CHEBI:57678"/>
        <dbReference type="EC" id="2.8.1.2"/>
    </reaction>
    <physiologicalReaction direction="left-to-right" evidence="5">
        <dbReference type="Rhea" id="RHEA:21741"/>
    </physiologicalReaction>
</comment>
<dbReference type="Gene3D" id="3.40.250.10">
    <property type="entry name" value="Rhodanese-like domain"/>
    <property type="match status" value="2"/>
</dbReference>
<dbReference type="Pfam" id="PF00581">
    <property type="entry name" value="Rhodanese"/>
    <property type="match status" value="2"/>
</dbReference>
<dbReference type="PANTHER" id="PTHR11364:SF27">
    <property type="entry name" value="SULFURTRANSFERASE"/>
    <property type="match status" value="1"/>
</dbReference>
<evidence type="ECO:0000256" key="5">
    <source>
        <dbReference type="ARBA" id="ARBA00051793"/>
    </source>
</evidence>
<keyword evidence="2" id="KW-0963">Cytoplasm</keyword>
<dbReference type="InterPro" id="IPR036873">
    <property type="entry name" value="Rhodanese-like_dom_sf"/>
</dbReference>
<evidence type="ECO:0000256" key="3">
    <source>
        <dbReference type="ARBA" id="ARBA00022679"/>
    </source>
</evidence>
<dbReference type="InterPro" id="IPR001307">
    <property type="entry name" value="Thiosulphate_STrfase_CS"/>
</dbReference>
<feature type="domain" description="Rhodanese" evidence="7">
    <location>
        <begin position="162"/>
        <end position="276"/>
    </location>
</feature>
<sequence>MDSLVSTDWLATHLGAADLSVIDASWFLPALGRDARAEYEAAHIPGAVFFDLDDVSDPEDPLPHMMPDAARFASRMRAIGLGDHERLVVYDNSPHHSAARAWWMLRAFGAHDVAILDGGFQKWRAEGRPVESGVPAARPGHFTPQLDADRIVDKAALLALVGAGSHEIVDARGASRFAGAEPEPRKGLAAGHIPGARNLPQDRLFNADNSFRRGDDLRAAFADAGIDLERPMITTCGSGVTAAVVLFAAHLLGKDDVRLYDGSWSEWGADPATPKATGEA</sequence>
<evidence type="ECO:0000256" key="6">
    <source>
        <dbReference type="RuleBase" id="RU000507"/>
    </source>
</evidence>
<feature type="domain" description="Rhodanese" evidence="7">
    <location>
        <begin position="15"/>
        <end position="132"/>
    </location>
</feature>
<comment type="subcellular location">
    <subcellularLocation>
        <location evidence="1">Cytoplasm</location>
    </subcellularLocation>
</comment>